<name>A0A8G2CIG4_ACIRU</name>
<evidence type="ECO:0000313" key="4">
    <source>
        <dbReference type="EMBL" id="SIQ27735.1"/>
    </source>
</evidence>
<protein>
    <submittedName>
        <fullName evidence="4">Putative acetyltransferase</fullName>
    </submittedName>
</protein>
<organism evidence="4 5">
    <name type="scientific">Acidiphilium rubrum</name>
    <dbReference type="NCBI Taxonomy" id="526"/>
    <lineage>
        <taxon>Bacteria</taxon>
        <taxon>Pseudomonadati</taxon>
        <taxon>Pseudomonadota</taxon>
        <taxon>Alphaproteobacteria</taxon>
        <taxon>Acetobacterales</taxon>
        <taxon>Acidocellaceae</taxon>
        <taxon>Acidiphilium</taxon>
    </lineage>
</organism>
<proteinExistence type="predicted"/>
<dbReference type="SUPFAM" id="SSF55729">
    <property type="entry name" value="Acyl-CoA N-acyltransferases (Nat)"/>
    <property type="match status" value="1"/>
</dbReference>
<keyword evidence="1 4" id="KW-0808">Transferase</keyword>
<dbReference type="Pfam" id="PF00583">
    <property type="entry name" value="Acetyltransf_1"/>
    <property type="match status" value="1"/>
</dbReference>
<dbReference type="GO" id="GO:0016747">
    <property type="term" value="F:acyltransferase activity, transferring groups other than amino-acyl groups"/>
    <property type="evidence" value="ECO:0007669"/>
    <property type="project" value="InterPro"/>
</dbReference>
<dbReference type="RefSeq" id="WP_051657294.1">
    <property type="nucleotide sequence ID" value="NZ_FTNE01000003.1"/>
</dbReference>
<dbReference type="AlphaFoldDB" id="A0A8G2CIG4"/>
<feature type="domain" description="N-acetyltransferase" evidence="3">
    <location>
        <begin position="4"/>
        <end position="161"/>
    </location>
</feature>
<dbReference type="InterPro" id="IPR016181">
    <property type="entry name" value="Acyl_CoA_acyltransferase"/>
</dbReference>
<dbReference type="EMBL" id="FTNE01000003">
    <property type="protein sequence ID" value="SIQ27735.1"/>
    <property type="molecule type" value="Genomic_DNA"/>
</dbReference>
<gene>
    <name evidence="4" type="ORF">SAMN05421828_10355</name>
</gene>
<dbReference type="Gene3D" id="3.40.630.30">
    <property type="match status" value="1"/>
</dbReference>
<evidence type="ECO:0000256" key="2">
    <source>
        <dbReference type="ARBA" id="ARBA00023315"/>
    </source>
</evidence>
<dbReference type="InterPro" id="IPR000182">
    <property type="entry name" value="GNAT_dom"/>
</dbReference>
<evidence type="ECO:0000259" key="3">
    <source>
        <dbReference type="PROSITE" id="PS51186"/>
    </source>
</evidence>
<sequence length="173" mass="18943">MSGFALRAHEKDDAPATAALLMRPAVRHGTMVFAPYTPLATATEHMAAPVNGANIVAVSDADGAVIGHIALFRNTRFQSHSAWFGLAVHEDWWRRGVGAALMTAMLDTADNWLGLTRITLNVFTDNAPAIALYRKFGFEIEGTMRRQMFRDGTFVDSHAMARLIDPPNYVATP</sequence>
<comment type="caution">
    <text evidence="4">The sequence shown here is derived from an EMBL/GenBank/DDBJ whole genome shotgun (WGS) entry which is preliminary data.</text>
</comment>
<reference evidence="4 5" key="1">
    <citation type="submission" date="2017-01" db="EMBL/GenBank/DDBJ databases">
        <authorList>
            <person name="Varghese N."/>
            <person name="Submissions S."/>
        </authorList>
    </citation>
    <scope>NUCLEOTIDE SEQUENCE [LARGE SCALE GENOMIC DNA]</scope>
    <source>
        <strain evidence="4 5">ATCC 35905</strain>
    </source>
</reference>
<evidence type="ECO:0000313" key="5">
    <source>
        <dbReference type="Proteomes" id="UP000186308"/>
    </source>
</evidence>
<dbReference type="InterPro" id="IPR050832">
    <property type="entry name" value="Bact_Acetyltransf"/>
</dbReference>
<dbReference type="CDD" id="cd04301">
    <property type="entry name" value="NAT_SF"/>
    <property type="match status" value="1"/>
</dbReference>
<dbReference type="PANTHER" id="PTHR43877">
    <property type="entry name" value="AMINOALKYLPHOSPHONATE N-ACETYLTRANSFERASE-RELATED-RELATED"/>
    <property type="match status" value="1"/>
</dbReference>
<accession>A0A8G2CIG4</accession>
<evidence type="ECO:0000256" key="1">
    <source>
        <dbReference type="ARBA" id="ARBA00022679"/>
    </source>
</evidence>
<dbReference type="Proteomes" id="UP000186308">
    <property type="component" value="Unassembled WGS sequence"/>
</dbReference>
<keyword evidence="5" id="KW-1185">Reference proteome</keyword>
<keyword evidence="2" id="KW-0012">Acyltransferase</keyword>
<dbReference type="PROSITE" id="PS51186">
    <property type="entry name" value="GNAT"/>
    <property type="match status" value="1"/>
</dbReference>